<protein>
    <submittedName>
        <fullName evidence="4">Alpha/beta-hydrolase</fullName>
    </submittedName>
</protein>
<dbReference type="GO" id="GO:0006508">
    <property type="term" value="P:proteolysis"/>
    <property type="evidence" value="ECO:0007669"/>
    <property type="project" value="InterPro"/>
</dbReference>
<evidence type="ECO:0000313" key="4">
    <source>
        <dbReference type="EMBL" id="PHZ09820.1"/>
    </source>
</evidence>
<dbReference type="PRINTS" id="PR00724">
    <property type="entry name" value="CRBOXYPTASEC"/>
</dbReference>
<dbReference type="STRING" id="1340429.A0A2G4SM29"/>
<evidence type="ECO:0000256" key="2">
    <source>
        <dbReference type="ARBA" id="ARBA00022645"/>
    </source>
</evidence>
<dbReference type="PANTHER" id="PTHR11802:SF64">
    <property type="entry name" value="CARBOXYPEPTIDASE"/>
    <property type="match status" value="1"/>
</dbReference>
<evidence type="ECO:0000256" key="3">
    <source>
        <dbReference type="ARBA" id="ARBA00023180"/>
    </source>
</evidence>
<dbReference type="PANTHER" id="PTHR11802">
    <property type="entry name" value="SERINE PROTEASE FAMILY S10 SERINE CARBOXYPEPTIDASE"/>
    <property type="match status" value="1"/>
</dbReference>
<evidence type="ECO:0000256" key="1">
    <source>
        <dbReference type="ARBA" id="ARBA00009431"/>
    </source>
</evidence>
<proteinExistence type="inferred from homology"/>
<dbReference type="GO" id="GO:0000324">
    <property type="term" value="C:fungal-type vacuole"/>
    <property type="evidence" value="ECO:0007669"/>
    <property type="project" value="TreeGrafter"/>
</dbReference>
<dbReference type="AlphaFoldDB" id="A0A2G4SM29"/>
<dbReference type="EMBL" id="KZ303857">
    <property type="protein sequence ID" value="PHZ09820.1"/>
    <property type="molecule type" value="Genomic_DNA"/>
</dbReference>
<keyword evidence="2" id="KW-0645">Protease</keyword>
<gene>
    <name evidence="4" type="ORF">RHIMIDRAFT_294262</name>
</gene>
<keyword evidence="2" id="KW-0121">Carboxypeptidase</keyword>
<name>A0A2G4SM29_RHIZD</name>
<dbReference type="InterPro" id="IPR001563">
    <property type="entry name" value="Peptidase_S10"/>
</dbReference>
<dbReference type="InterPro" id="IPR029058">
    <property type="entry name" value="AB_hydrolase_fold"/>
</dbReference>
<keyword evidence="4" id="KW-0378">Hydrolase</keyword>
<dbReference type="RefSeq" id="XP_023463528.1">
    <property type="nucleotide sequence ID" value="XM_023614072.1"/>
</dbReference>
<dbReference type="SUPFAM" id="SSF53474">
    <property type="entry name" value="alpha/beta-Hydrolases"/>
    <property type="match status" value="1"/>
</dbReference>
<dbReference type="Proteomes" id="UP000242254">
    <property type="component" value="Unassembled WGS sequence"/>
</dbReference>
<keyword evidence="5" id="KW-1185">Reference proteome</keyword>
<accession>A0A2G4SM29</accession>
<dbReference type="Gene3D" id="3.40.50.1820">
    <property type="entry name" value="alpha/beta hydrolase"/>
    <property type="match status" value="1"/>
</dbReference>
<organism evidence="4 5">
    <name type="scientific">Rhizopus microsporus ATCC 52813</name>
    <dbReference type="NCBI Taxonomy" id="1340429"/>
    <lineage>
        <taxon>Eukaryota</taxon>
        <taxon>Fungi</taxon>
        <taxon>Fungi incertae sedis</taxon>
        <taxon>Mucoromycota</taxon>
        <taxon>Mucoromycotina</taxon>
        <taxon>Mucoromycetes</taxon>
        <taxon>Mucorales</taxon>
        <taxon>Mucorineae</taxon>
        <taxon>Rhizopodaceae</taxon>
        <taxon>Rhizopus</taxon>
    </lineage>
</organism>
<evidence type="ECO:0000313" key="5">
    <source>
        <dbReference type="Proteomes" id="UP000242254"/>
    </source>
</evidence>
<comment type="similarity">
    <text evidence="1">Belongs to the peptidase S10 family.</text>
</comment>
<sequence length="519" mass="58376">MTSPVFSRNKLVNSDAALLWREYIRDAAERAIRALSSATSEPSTSHHAIIIPTANYTARTAATITEDAENLIPLTSWIFKGVDYGRAVRKIPASCPTNVDQPSKWRDYTVRFVQPELCDAQVIQYAGYFDLGKDIHYYFWFFESKSQPSSSPLTVWLNGGPGCSSMIGLWQENGPCRASADGSIELNPHSWTLHSNMLYLDQPVGAGFSYGAAMNITDNSRLFYDAVQLFYEAFPQYSTLPFHLFGESFAGRYIPVYADYIVKRNRENGALSVPIESVGIGNGWINPLTQFKYGSTMACGSDYGPVLPPNSCHRMDLAYRQCAQFIQECYETDDSRVCFQADNYCTSNIDGVFGQSHRSYYDIRKPEGTIEPPQDYISLLNQVDVQKAIGVNPMRFEECANGPFFTIASTGESARNSAPLLSFLLNNGIRVLNYVGDADYLCNWYGIYALTLELEHKDAKLFDAQMLRPWVYQGVELGQIQSINNLAFIRVYEAGHEVPYYQPEAALLIFDNWVNNKAF</sequence>
<dbReference type="Gene3D" id="1.10.287.410">
    <property type="match status" value="1"/>
</dbReference>
<reference evidence="4 5" key="1">
    <citation type="journal article" date="2016" name="Proc. Natl. Acad. Sci. U.S.A.">
        <title>Lipid metabolic changes in an early divergent fungus govern the establishment of a mutualistic symbiosis with endobacteria.</title>
        <authorList>
            <person name="Lastovetsky O.A."/>
            <person name="Gaspar M.L."/>
            <person name="Mondo S.J."/>
            <person name="LaButti K.M."/>
            <person name="Sandor L."/>
            <person name="Grigoriev I.V."/>
            <person name="Henry S.A."/>
            <person name="Pawlowska T.E."/>
        </authorList>
    </citation>
    <scope>NUCLEOTIDE SEQUENCE [LARGE SCALE GENOMIC DNA]</scope>
    <source>
        <strain evidence="4 5">ATCC 52813</strain>
    </source>
</reference>
<dbReference type="Pfam" id="PF00450">
    <property type="entry name" value="Peptidase_S10"/>
    <property type="match status" value="1"/>
</dbReference>
<keyword evidence="3" id="KW-0325">Glycoprotein</keyword>
<dbReference type="GO" id="GO:0004185">
    <property type="term" value="F:serine-type carboxypeptidase activity"/>
    <property type="evidence" value="ECO:0007669"/>
    <property type="project" value="InterPro"/>
</dbReference>
<dbReference type="GeneID" id="35445061"/>